<dbReference type="NCBIfam" id="TIGR01974">
    <property type="entry name" value="NDH_I_L"/>
    <property type="match status" value="1"/>
</dbReference>
<evidence type="ECO:0000256" key="1">
    <source>
        <dbReference type="ARBA" id="ARBA00004127"/>
    </source>
</evidence>
<dbReference type="PRINTS" id="PR01435">
    <property type="entry name" value="NPOXDRDTASE5"/>
</dbReference>
<dbReference type="NCBIfam" id="NF005141">
    <property type="entry name" value="PRK06590.1"/>
    <property type="match status" value="1"/>
</dbReference>
<feature type="transmembrane region" description="Helical" evidence="6">
    <location>
        <begin position="427"/>
        <end position="451"/>
    </location>
</feature>
<dbReference type="Pfam" id="PF00361">
    <property type="entry name" value="Proton_antipo_M"/>
    <property type="match status" value="1"/>
</dbReference>
<evidence type="ECO:0000313" key="10">
    <source>
        <dbReference type="Proteomes" id="UP000184275"/>
    </source>
</evidence>
<name>A0A1M6VKK4_9BACT</name>
<keyword evidence="3 6" id="KW-1133">Transmembrane helix</keyword>
<dbReference type="Pfam" id="PF00662">
    <property type="entry name" value="Proton_antipo_N"/>
    <property type="match status" value="1"/>
</dbReference>
<dbReference type="GO" id="GO:0042773">
    <property type="term" value="P:ATP synthesis coupled electron transport"/>
    <property type="evidence" value="ECO:0007669"/>
    <property type="project" value="InterPro"/>
</dbReference>
<organism evidence="9 10">
    <name type="scientific">Fibrobacter intestinalis</name>
    <dbReference type="NCBI Taxonomy" id="28122"/>
    <lineage>
        <taxon>Bacteria</taxon>
        <taxon>Pseudomonadati</taxon>
        <taxon>Fibrobacterota</taxon>
        <taxon>Fibrobacteria</taxon>
        <taxon>Fibrobacterales</taxon>
        <taxon>Fibrobacteraceae</taxon>
        <taxon>Fibrobacter</taxon>
    </lineage>
</organism>
<gene>
    <name evidence="9" type="ORF">SAMN05720469_1194</name>
</gene>
<feature type="transmembrane region" description="Helical" evidence="6">
    <location>
        <begin position="290"/>
        <end position="311"/>
    </location>
</feature>
<feature type="transmembrane region" description="Helical" evidence="6">
    <location>
        <begin position="526"/>
        <end position="548"/>
    </location>
</feature>
<feature type="transmembrane region" description="Helical" evidence="6">
    <location>
        <begin position="6"/>
        <end position="24"/>
    </location>
</feature>
<feature type="transmembrane region" description="Helical" evidence="6">
    <location>
        <begin position="219"/>
        <end position="239"/>
    </location>
</feature>
<feature type="transmembrane region" description="Helical" evidence="6">
    <location>
        <begin position="117"/>
        <end position="136"/>
    </location>
</feature>
<accession>A0A1M6VKK4</accession>
<feature type="transmembrane region" description="Helical" evidence="6">
    <location>
        <begin position="318"/>
        <end position="338"/>
    </location>
</feature>
<evidence type="ECO:0000256" key="5">
    <source>
        <dbReference type="RuleBase" id="RU000320"/>
    </source>
</evidence>
<reference evidence="10" key="1">
    <citation type="submission" date="2016-11" db="EMBL/GenBank/DDBJ databases">
        <authorList>
            <person name="Varghese N."/>
            <person name="Submissions S."/>
        </authorList>
    </citation>
    <scope>NUCLEOTIDE SEQUENCE [LARGE SCALE GENOMIC DNA]</scope>
    <source>
        <strain evidence="10">UWOS</strain>
    </source>
</reference>
<evidence type="ECO:0000256" key="6">
    <source>
        <dbReference type="SAM" id="Phobius"/>
    </source>
</evidence>
<sequence>MIPLWLIPLFPLAGTIVLALIAVASSDSKKGPDEGLVGFLGVLFPLLAFVATGLLAWNMPQDGIHQTLGSWIDTPLLSVHFGLLFDGLSRTMLLFITGIATLIILYSTGYMHKDRGFARFFAYMNLFLFSMVVLVLSDSLVLTFLGWEGVGLCSYLLIGFWNKDLNNCKAANKAFLVNRVGDVGFLLGMAILVTIGGSAFLNYADLTAWLVNPAFRDVLIANLPLLTVAGLLFFWACTAKSAQIPLLTWLPDAMAGPTPVSALIHAATMVTAGVYLVARLSPLFVRLPYVLTIIAIVGMLTAFWAAIAGLLQNDIKKVLAYSTISQLGYMFMAAGAAAFDVSIFHVFTHAFFKATLFLGAGAVMHALAGEQDMRKMGGLLKKTPITAMTMLFAYLAIIGFPGFSGFFSKDLILERLFAFNPSLGPVLYTIGLITAVITAVYMTRLMVLVFLGKYRGDLPESHIHEAPLSMTFPMVVLSIGSAFSGYAWNVFVSGANWFERWLAPVVDGAQKFAAAVRPEMEMEPSVLVFAILGTIAAVAGAFVGYEIFTRKRIPELKKNATTVPEGKAGCWTFFFDFIHNAFITAFEAAAWFVDAIIDKFIQILQWMICSIALILGDGIRNLQVRKIRLQVGFSIAGMVLIAIAVYFCGGLF</sequence>
<feature type="transmembrane region" description="Helical" evidence="6">
    <location>
        <begin position="77"/>
        <end position="105"/>
    </location>
</feature>
<feature type="transmembrane region" description="Helical" evidence="6">
    <location>
        <begin position="260"/>
        <end position="278"/>
    </location>
</feature>
<evidence type="ECO:0000256" key="4">
    <source>
        <dbReference type="ARBA" id="ARBA00023136"/>
    </source>
</evidence>
<dbReference type="AlphaFoldDB" id="A0A1M6VKK4"/>
<protein>
    <submittedName>
        <fullName evidence="9">NADH dehydrogenase subunit L</fullName>
    </submittedName>
</protein>
<feature type="transmembrane region" description="Helical" evidence="6">
    <location>
        <begin position="569"/>
        <end position="593"/>
    </location>
</feature>
<feature type="transmembrane region" description="Helical" evidence="6">
    <location>
        <begin position="472"/>
        <end position="491"/>
    </location>
</feature>
<dbReference type="InterPro" id="IPR003945">
    <property type="entry name" value="NU5C-like"/>
</dbReference>
<evidence type="ECO:0000259" key="8">
    <source>
        <dbReference type="Pfam" id="PF00662"/>
    </source>
</evidence>
<feature type="transmembrane region" description="Helical" evidence="6">
    <location>
        <begin position="599"/>
        <end position="615"/>
    </location>
</feature>
<dbReference type="InterPro" id="IPR018393">
    <property type="entry name" value="NADHpl_OxRdtase_5_subgr"/>
</dbReference>
<dbReference type="RefSeq" id="WP_073304790.1">
    <property type="nucleotide sequence ID" value="NZ_FRAW01000019.1"/>
</dbReference>
<feature type="transmembrane region" description="Helical" evidence="6">
    <location>
        <begin position="350"/>
        <end position="368"/>
    </location>
</feature>
<evidence type="ECO:0000259" key="7">
    <source>
        <dbReference type="Pfam" id="PF00361"/>
    </source>
</evidence>
<comment type="subcellular location">
    <subcellularLocation>
        <location evidence="1">Endomembrane system</location>
        <topology evidence="1">Multi-pass membrane protein</topology>
    </subcellularLocation>
    <subcellularLocation>
        <location evidence="5">Membrane</location>
        <topology evidence="5">Multi-pass membrane protein</topology>
    </subcellularLocation>
</comment>
<dbReference type="GO" id="GO:0015990">
    <property type="term" value="P:electron transport coupled proton transport"/>
    <property type="evidence" value="ECO:0007669"/>
    <property type="project" value="TreeGrafter"/>
</dbReference>
<dbReference type="GO" id="GO:0003954">
    <property type="term" value="F:NADH dehydrogenase activity"/>
    <property type="evidence" value="ECO:0007669"/>
    <property type="project" value="TreeGrafter"/>
</dbReference>
<feature type="transmembrane region" description="Helical" evidence="6">
    <location>
        <begin position="627"/>
        <end position="647"/>
    </location>
</feature>
<dbReference type="PRINTS" id="PR01434">
    <property type="entry name" value="NADHDHGNASE5"/>
</dbReference>
<dbReference type="GO" id="GO:0016020">
    <property type="term" value="C:membrane"/>
    <property type="evidence" value="ECO:0007669"/>
    <property type="project" value="UniProtKB-SubCell"/>
</dbReference>
<dbReference type="InterPro" id="IPR001750">
    <property type="entry name" value="ND/Mrp_TM"/>
</dbReference>
<evidence type="ECO:0000313" key="9">
    <source>
        <dbReference type="EMBL" id="SHK81766.1"/>
    </source>
</evidence>
<dbReference type="GO" id="GO:0012505">
    <property type="term" value="C:endomembrane system"/>
    <property type="evidence" value="ECO:0007669"/>
    <property type="project" value="UniProtKB-SubCell"/>
</dbReference>
<keyword evidence="4 6" id="KW-0472">Membrane</keyword>
<keyword evidence="2 5" id="KW-0812">Transmembrane</keyword>
<dbReference type="EMBL" id="FRAW01000019">
    <property type="protein sequence ID" value="SHK81766.1"/>
    <property type="molecule type" value="Genomic_DNA"/>
</dbReference>
<feature type="transmembrane region" description="Helical" evidence="6">
    <location>
        <begin position="183"/>
        <end position="204"/>
    </location>
</feature>
<proteinExistence type="predicted"/>
<dbReference type="InterPro" id="IPR001516">
    <property type="entry name" value="Proton_antipo_N"/>
</dbReference>
<evidence type="ECO:0000256" key="2">
    <source>
        <dbReference type="ARBA" id="ARBA00022692"/>
    </source>
</evidence>
<feature type="transmembrane region" description="Helical" evidence="6">
    <location>
        <begin position="389"/>
        <end position="407"/>
    </location>
</feature>
<evidence type="ECO:0000256" key="3">
    <source>
        <dbReference type="ARBA" id="ARBA00022989"/>
    </source>
</evidence>
<feature type="transmembrane region" description="Helical" evidence="6">
    <location>
        <begin position="142"/>
        <end position="162"/>
    </location>
</feature>
<dbReference type="GO" id="GO:0008137">
    <property type="term" value="F:NADH dehydrogenase (ubiquinone) activity"/>
    <property type="evidence" value="ECO:0007669"/>
    <property type="project" value="InterPro"/>
</dbReference>
<keyword evidence="10" id="KW-1185">Reference proteome</keyword>
<feature type="domain" description="NADH:quinone oxidoreductase/Mrp antiporter transmembrane" evidence="7">
    <location>
        <begin position="137"/>
        <end position="438"/>
    </location>
</feature>
<dbReference type="Proteomes" id="UP000184275">
    <property type="component" value="Unassembled WGS sequence"/>
</dbReference>
<dbReference type="PANTHER" id="PTHR42829">
    <property type="entry name" value="NADH-UBIQUINONE OXIDOREDUCTASE CHAIN 5"/>
    <property type="match status" value="1"/>
</dbReference>
<dbReference type="PANTHER" id="PTHR42829:SF2">
    <property type="entry name" value="NADH-UBIQUINONE OXIDOREDUCTASE CHAIN 5"/>
    <property type="match status" value="1"/>
</dbReference>
<feature type="domain" description="NADH-Ubiquinone oxidoreductase (complex I) chain 5 N-terminal" evidence="8">
    <location>
        <begin position="71"/>
        <end position="121"/>
    </location>
</feature>
<feature type="transmembrane region" description="Helical" evidence="6">
    <location>
        <begin position="36"/>
        <end position="57"/>
    </location>
</feature>